<dbReference type="AlphaFoldDB" id="A0ABD6AKV1"/>
<name>A0ABD6AKV1_9EURY</name>
<evidence type="ECO:0000313" key="2">
    <source>
        <dbReference type="EMBL" id="MFC7324716.1"/>
    </source>
</evidence>
<dbReference type="Pfam" id="PF23954">
    <property type="entry name" value="DUF7283"/>
    <property type="match status" value="1"/>
</dbReference>
<accession>A0ABD6AKV1</accession>
<evidence type="ECO:0000256" key="1">
    <source>
        <dbReference type="SAM" id="MobiDB-lite"/>
    </source>
</evidence>
<protein>
    <submittedName>
        <fullName evidence="2">Uncharacterized protein</fullName>
    </submittedName>
</protein>
<organism evidence="2 3">
    <name type="scientific">Halorubrum rutilum</name>
    <dbReference type="NCBI Taxonomy" id="1364933"/>
    <lineage>
        <taxon>Archaea</taxon>
        <taxon>Methanobacteriati</taxon>
        <taxon>Methanobacteriota</taxon>
        <taxon>Stenosarchaea group</taxon>
        <taxon>Halobacteria</taxon>
        <taxon>Halobacteriales</taxon>
        <taxon>Haloferacaceae</taxon>
        <taxon>Halorubrum</taxon>
    </lineage>
</organism>
<proteinExistence type="predicted"/>
<dbReference type="Proteomes" id="UP001596545">
    <property type="component" value="Unassembled WGS sequence"/>
</dbReference>
<evidence type="ECO:0000313" key="3">
    <source>
        <dbReference type="Proteomes" id="UP001596545"/>
    </source>
</evidence>
<dbReference type="InterPro" id="IPR055707">
    <property type="entry name" value="DUF7283"/>
</dbReference>
<reference evidence="2 3" key="1">
    <citation type="journal article" date="2019" name="Int. J. Syst. Evol. Microbiol.">
        <title>The Global Catalogue of Microorganisms (GCM) 10K type strain sequencing project: providing services to taxonomists for standard genome sequencing and annotation.</title>
        <authorList>
            <consortium name="The Broad Institute Genomics Platform"/>
            <consortium name="The Broad Institute Genome Sequencing Center for Infectious Disease"/>
            <person name="Wu L."/>
            <person name="Ma J."/>
        </authorList>
    </citation>
    <scope>NUCLEOTIDE SEQUENCE [LARGE SCALE GENOMIC DNA]</scope>
    <source>
        <strain evidence="2 3">CGMCC 1.12554</strain>
    </source>
</reference>
<comment type="caution">
    <text evidence="2">The sequence shown here is derived from an EMBL/GenBank/DDBJ whole genome shotgun (WGS) entry which is preliminary data.</text>
</comment>
<gene>
    <name evidence="2" type="ORF">ACFQMF_09000</name>
</gene>
<feature type="region of interest" description="Disordered" evidence="1">
    <location>
        <begin position="76"/>
        <end position="102"/>
    </location>
</feature>
<sequence>MFETNLDATYAWLGLAAVSVATAGVAATLPASPPPDAAGVAHTVETVADGEYPATAEHGIAADRIRLTPRSISLGGEGGSARAPLHGPRITPVPTGRRGGAGDDRLRRVLEGVPPGAAFDGPDALSAAAERARAVDHGWRSAPERLTVRRVHYGGVHVTLVG</sequence>
<dbReference type="RefSeq" id="WP_256409860.1">
    <property type="nucleotide sequence ID" value="NZ_JANHDN010000008.1"/>
</dbReference>
<dbReference type="EMBL" id="JBHTBL010000006">
    <property type="protein sequence ID" value="MFC7324716.1"/>
    <property type="molecule type" value="Genomic_DNA"/>
</dbReference>
<keyword evidence="3" id="KW-1185">Reference proteome</keyword>